<dbReference type="Gene3D" id="2.130.10.10">
    <property type="entry name" value="YVTN repeat-like/Quinoprotein amine dehydrogenase"/>
    <property type="match status" value="1"/>
</dbReference>
<feature type="compositionally biased region" description="Basic and acidic residues" evidence="3">
    <location>
        <begin position="38"/>
        <end position="54"/>
    </location>
</feature>
<dbReference type="PANTHER" id="PTHR44472">
    <property type="entry name" value="DDB1- AND CUL4-ASSOCIATED FACTOR 4-RELATED"/>
    <property type="match status" value="1"/>
</dbReference>
<proteinExistence type="predicted"/>
<dbReference type="PANTHER" id="PTHR44472:SF1">
    <property type="entry name" value="DDB1 AND CUL4 ASSOCIATED FACTOR 4"/>
    <property type="match status" value="1"/>
</dbReference>
<evidence type="ECO:0000256" key="2">
    <source>
        <dbReference type="ARBA" id="ARBA00022737"/>
    </source>
</evidence>
<gene>
    <name evidence="4" type="ORF">ZT1E4_G3401</name>
</gene>
<dbReference type="EMBL" id="LT854254">
    <property type="protein sequence ID" value="SMR46783.1"/>
    <property type="molecule type" value="Genomic_DNA"/>
</dbReference>
<evidence type="ECO:0000313" key="4">
    <source>
        <dbReference type="EMBL" id="SMR46783.1"/>
    </source>
</evidence>
<dbReference type="Proteomes" id="UP000245764">
    <property type="component" value="Chromosome 2"/>
</dbReference>
<organism evidence="4 5">
    <name type="scientific">Zymoseptoria tritici ST99CH_1E4</name>
    <dbReference type="NCBI Taxonomy" id="1276532"/>
    <lineage>
        <taxon>Eukaryota</taxon>
        <taxon>Fungi</taxon>
        <taxon>Dikarya</taxon>
        <taxon>Ascomycota</taxon>
        <taxon>Pezizomycotina</taxon>
        <taxon>Dothideomycetes</taxon>
        <taxon>Dothideomycetidae</taxon>
        <taxon>Mycosphaerellales</taxon>
        <taxon>Mycosphaerellaceae</taxon>
        <taxon>Zymoseptoria</taxon>
    </lineage>
</organism>
<accession>A0A2H1FZN4</accession>
<evidence type="ECO:0000256" key="1">
    <source>
        <dbReference type="ARBA" id="ARBA00022574"/>
    </source>
</evidence>
<sequence>MNRGSIPGYYFDEEKKKYFKIQSNHKAPANAKYSKSNATREQKESKRRRIEDHKRQVLHSQTVVRSRLQDDPLIGGTGLLREHGSLPYSTFAGQQGLAVTQGLGGSVVCRINFPGMDRALFDIHHFRGHTATTVAHDNYASICIYQRYQKQTIKESIVTEQLSRSAVLAFDERPVSTCTTVIAETPFIVGCSSGFETATLWYTNVIDADAQSFSWGVPSLITDCAMNQKTHDYAFSGASLVAVRSVLDQTKECGFRLPQNVEGSAVEWIDANIVAFGSSRSVYGKKQKVTRDHALMLWDIRVNPDKGANGTAPRLASRRRITGIERPDDSGNNVVVTTNHSIDLHDLRNLRKDQPVLSFDHQSEGMKTYTSTYNGDLLAAIDERQHVKVYSLRSGKLLRTLANQRSGLMRNVRWFEDEHNSPSLQACCGDAVQIWGFSAHSIAQAAQRSTDVFPLSFDSSGLSFFDCTFGFTHSSSAFVYYLSMNNYRSLDLPFPSIKRQYSTDTHLCGRP</sequence>
<dbReference type="InterPro" id="IPR036322">
    <property type="entry name" value="WD40_repeat_dom_sf"/>
</dbReference>
<name>A0A2H1FZN4_ZYMTR</name>
<dbReference type="InterPro" id="IPR015943">
    <property type="entry name" value="WD40/YVTN_repeat-like_dom_sf"/>
</dbReference>
<keyword evidence="2" id="KW-0677">Repeat</keyword>
<dbReference type="InterPro" id="IPR052254">
    <property type="entry name" value="CUL4-DDB1_E3_ligase_receptor"/>
</dbReference>
<evidence type="ECO:0000313" key="5">
    <source>
        <dbReference type="Proteomes" id="UP000245764"/>
    </source>
</evidence>
<evidence type="ECO:0000256" key="3">
    <source>
        <dbReference type="SAM" id="MobiDB-lite"/>
    </source>
</evidence>
<reference evidence="5" key="1">
    <citation type="submission" date="2017-05" db="EMBL/GenBank/DDBJ databases">
        <authorList>
            <person name="Song R."/>
            <person name="Chenine A.L."/>
            <person name="Ruprecht R.M."/>
        </authorList>
    </citation>
    <scope>NUCLEOTIDE SEQUENCE [LARGE SCALE GENOMIC DNA]</scope>
</reference>
<dbReference type="GO" id="GO:0080008">
    <property type="term" value="C:Cul4-RING E3 ubiquitin ligase complex"/>
    <property type="evidence" value="ECO:0007669"/>
    <property type="project" value="TreeGrafter"/>
</dbReference>
<dbReference type="SUPFAM" id="SSF50978">
    <property type="entry name" value="WD40 repeat-like"/>
    <property type="match status" value="1"/>
</dbReference>
<dbReference type="AlphaFoldDB" id="A0A2H1FZN4"/>
<protein>
    <submittedName>
        <fullName evidence="4">Uncharacterized protein</fullName>
    </submittedName>
</protein>
<keyword evidence="1" id="KW-0853">WD repeat</keyword>
<feature type="region of interest" description="Disordered" evidence="3">
    <location>
        <begin position="23"/>
        <end position="54"/>
    </location>
</feature>